<sequence length="62" mass="6915">MKENYLLTAGDVAEVLGISKGHAYKLIRELNEELKASGYLIVAGKIPRAFFETKFYGYSQTA</sequence>
<dbReference type="Proteomes" id="UP000649345">
    <property type="component" value="Unassembled WGS sequence"/>
</dbReference>
<name>A0A923LDQ7_9FIRM</name>
<dbReference type="GO" id="GO:0003677">
    <property type="term" value="F:DNA binding"/>
    <property type="evidence" value="ECO:0007669"/>
    <property type="project" value="UniProtKB-KW"/>
</dbReference>
<accession>A0A923LDQ7</accession>
<organism evidence="1 2">
    <name type="scientific">Anaerosacchariphilus hominis</name>
    <dbReference type="NCBI Taxonomy" id="2763017"/>
    <lineage>
        <taxon>Bacteria</taxon>
        <taxon>Bacillati</taxon>
        <taxon>Bacillota</taxon>
        <taxon>Clostridia</taxon>
        <taxon>Lachnospirales</taxon>
        <taxon>Lachnospiraceae</taxon>
        <taxon>Anaerosacchariphilus</taxon>
    </lineage>
</organism>
<dbReference type="EMBL" id="JACOOR010000007">
    <property type="protein sequence ID" value="MBC5660664.1"/>
    <property type="molecule type" value="Genomic_DNA"/>
</dbReference>
<proteinExistence type="predicted"/>
<comment type="caution">
    <text evidence="1">The sequence shown here is derived from an EMBL/GenBank/DDBJ whole genome shotgun (WGS) entry which is preliminary data.</text>
</comment>
<keyword evidence="1" id="KW-0238">DNA-binding</keyword>
<evidence type="ECO:0000313" key="2">
    <source>
        <dbReference type="Proteomes" id="UP000649345"/>
    </source>
</evidence>
<dbReference type="RefSeq" id="WP_186873827.1">
    <property type="nucleotide sequence ID" value="NZ_JACOOR010000007.1"/>
</dbReference>
<reference evidence="1" key="1">
    <citation type="submission" date="2020-08" db="EMBL/GenBank/DDBJ databases">
        <title>Genome public.</title>
        <authorList>
            <person name="Liu C."/>
            <person name="Sun Q."/>
        </authorList>
    </citation>
    <scope>NUCLEOTIDE SEQUENCE</scope>
    <source>
        <strain evidence="1">NSJ-68</strain>
    </source>
</reference>
<protein>
    <submittedName>
        <fullName evidence="1">DNA-binding protein</fullName>
    </submittedName>
</protein>
<gene>
    <name evidence="1" type="ORF">H8S44_12890</name>
</gene>
<keyword evidence="2" id="KW-1185">Reference proteome</keyword>
<evidence type="ECO:0000313" key="1">
    <source>
        <dbReference type="EMBL" id="MBC5660664.1"/>
    </source>
</evidence>
<dbReference type="AlphaFoldDB" id="A0A923LDQ7"/>